<dbReference type="Pfam" id="PF03466">
    <property type="entry name" value="LysR_substrate"/>
    <property type="match status" value="1"/>
</dbReference>
<feature type="region of interest" description="Disordered" evidence="5">
    <location>
        <begin position="313"/>
        <end position="387"/>
    </location>
</feature>
<evidence type="ECO:0000256" key="5">
    <source>
        <dbReference type="SAM" id="MobiDB-lite"/>
    </source>
</evidence>
<dbReference type="PANTHER" id="PTHR30346:SF0">
    <property type="entry name" value="HCA OPERON TRANSCRIPTIONAL ACTIVATOR HCAR"/>
    <property type="match status" value="1"/>
</dbReference>
<evidence type="ECO:0000256" key="1">
    <source>
        <dbReference type="ARBA" id="ARBA00009437"/>
    </source>
</evidence>
<feature type="compositionally biased region" description="Pro residues" evidence="5">
    <location>
        <begin position="326"/>
        <end position="338"/>
    </location>
</feature>
<evidence type="ECO:0000256" key="4">
    <source>
        <dbReference type="ARBA" id="ARBA00023163"/>
    </source>
</evidence>
<organism evidence="7 8">
    <name type="scientific">Streptosporangium brasiliense</name>
    <dbReference type="NCBI Taxonomy" id="47480"/>
    <lineage>
        <taxon>Bacteria</taxon>
        <taxon>Bacillati</taxon>
        <taxon>Actinomycetota</taxon>
        <taxon>Actinomycetes</taxon>
        <taxon>Streptosporangiales</taxon>
        <taxon>Streptosporangiaceae</taxon>
        <taxon>Streptosporangium</taxon>
    </lineage>
</organism>
<dbReference type="PRINTS" id="PR00039">
    <property type="entry name" value="HTHLYSR"/>
</dbReference>
<feature type="domain" description="HTH lysR-type" evidence="6">
    <location>
        <begin position="3"/>
        <end position="60"/>
    </location>
</feature>
<dbReference type="PROSITE" id="PS50931">
    <property type="entry name" value="HTH_LYSR"/>
    <property type="match status" value="1"/>
</dbReference>
<comment type="caution">
    <text evidence="7">The sequence shown here is derived from an EMBL/GenBank/DDBJ whole genome shotgun (WGS) entry which is preliminary data.</text>
</comment>
<evidence type="ECO:0000313" key="8">
    <source>
        <dbReference type="Proteomes" id="UP001230426"/>
    </source>
</evidence>
<dbReference type="InterPro" id="IPR005119">
    <property type="entry name" value="LysR_subst-bd"/>
</dbReference>
<keyword evidence="4" id="KW-0804">Transcription</keyword>
<accession>A0ABT9RB52</accession>
<dbReference type="Gene3D" id="1.10.10.10">
    <property type="entry name" value="Winged helix-like DNA-binding domain superfamily/Winged helix DNA-binding domain"/>
    <property type="match status" value="1"/>
</dbReference>
<dbReference type="EMBL" id="JAUSRB010000002">
    <property type="protein sequence ID" value="MDP9866378.1"/>
    <property type="molecule type" value="Genomic_DNA"/>
</dbReference>
<keyword evidence="2" id="KW-0805">Transcription regulation</keyword>
<dbReference type="SUPFAM" id="SSF46785">
    <property type="entry name" value="Winged helix' DNA-binding domain"/>
    <property type="match status" value="1"/>
</dbReference>
<name>A0ABT9RB52_9ACTN</name>
<keyword evidence="8" id="KW-1185">Reference proteome</keyword>
<dbReference type="InterPro" id="IPR036388">
    <property type="entry name" value="WH-like_DNA-bd_sf"/>
</dbReference>
<dbReference type="InterPro" id="IPR000847">
    <property type="entry name" value="LysR_HTH_N"/>
</dbReference>
<dbReference type="SUPFAM" id="SSF53850">
    <property type="entry name" value="Periplasmic binding protein-like II"/>
    <property type="match status" value="1"/>
</dbReference>
<keyword evidence="3 7" id="KW-0238">DNA-binding</keyword>
<sequence>MDLDLRQLQAFVTTSEELHFGRAAGRLFLTQQALSHRIRRLEATLGGPLFVRGHHVVELTDLGRRLLPLSRQALAVADEIVAAAQLDQQPLRLDTFRPIAASSLLRQLIVDLGDLPLELSTRHSLGTALSALRRAEIDVAFGRVHGLPHPWPDGLAHRLLRLEPLHALMSRRHPLAARPTLRPADLRPHGIWTPALAGATELDGYLRALGDHFGIPLTIGPAVATLDQVVAQIHAHPDRVWLIDADVQTARLPATALVPLAGPTPLYPWSLVWRRDNRHPLLSRMLDTADATARREGWLHYEPGRHWLPAEDRAAATATADASAPVPGPGPGPGPGSGPEPGAGAEPRPGAGPGPGAELGPGAEPGPEPGAGPGAGTGAGSGQGAGR</sequence>
<proteinExistence type="inferred from homology"/>
<dbReference type="Pfam" id="PF00126">
    <property type="entry name" value="HTH_1"/>
    <property type="match status" value="1"/>
</dbReference>
<feature type="compositionally biased region" description="Low complexity" evidence="5">
    <location>
        <begin position="315"/>
        <end position="325"/>
    </location>
</feature>
<dbReference type="Gene3D" id="3.40.190.10">
    <property type="entry name" value="Periplasmic binding protein-like II"/>
    <property type="match status" value="2"/>
</dbReference>
<dbReference type="GO" id="GO:0003677">
    <property type="term" value="F:DNA binding"/>
    <property type="evidence" value="ECO:0007669"/>
    <property type="project" value="UniProtKB-KW"/>
</dbReference>
<dbReference type="RefSeq" id="WP_306866985.1">
    <property type="nucleotide sequence ID" value="NZ_JAUSRB010000002.1"/>
</dbReference>
<protein>
    <submittedName>
        <fullName evidence="7">DNA-binding transcriptional LysR family regulator</fullName>
    </submittedName>
</protein>
<evidence type="ECO:0000256" key="3">
    <source>
        <dbReference type="ARBA" id="ARBA00023125"/>
    </source>
</evidence>
<evidence type="ECO:0000259" key="6">
    <source>
        <dbReference type="PROSITE" id="PS50931"/>
    </source>
</evidence>
<evidence type="ECO:0000313" key="7">
    <source>
        <dbReference type="EMBL" id="MDP9866378.1"/>
    </source>
</evidence>
<gene>
    <name evidence="7" type="ORF">J2S55_005644</name>
</gene>
<evidence type="ECO:0000256" key="2">
    <source>
        <dbReference type="ARBA" id="ARBA00023015"/>
    </source>
</evidence>
<dbReference type="PANTHER" id="PTHR30346">
    <property type="entry name" value="TRANSCRIPTIONAL DUAL REGULATOR HCAR-RELATED"/>
    <property type="match status" value="1"/>
</dbReference>
<reference evidence="7 8" key="1">
    <citation type="submission" date="2023-07" db="EMBL/GenBank/DDBJ databases">
        <title>Sequencing the genomes of 1000 actinobacteria strains.</title>
        <authorList>
            <person name="Klenk H.-P."/>
        </authorList>
    </citation>
    <scope>NUCLEOTIDE SEQUENCE [LARGE SCALE GENOMIC DNA]</scope>
    <source>
        <strain evidence="7 8">DSM 44109</strain>
    </source>
</reference>
<comment type="similarity">
    <text evidence="1">Belongs to the LysR transcriptional regulatory family.</text>
</comment>
<dbReference type="Proteomes" id="UP001230426">
    <property type="component" value="Unassembled WGS sequence"/>
</dbReference>
<dbReference type="InterPro" id="IPR036390">
    <property type="entry name" value="WH_DNA-bd_sf"/>
</dbReference>
<feature type="compositionally biased region" description="Gly residues" evidence="5">
    <location>
        <begin position="371"/>
        <end position="387"/>
    </location>
</feature>